<accession>A0AAE1M0X8</accession>
<sequence>MRGSDAPPIEAQRRAKNRQAAVAEAARTRSDSASKVPFPFPAPLSISLSFSPPGRTGVDGWTWGTSWAWPFFAGWRTERRHKDVKAPGHGSGAPGWQKDGANVLHRQTSSWQMTSQVGERDSSQLASEAIDLEAWLRRGWIEVGRFSPAPLNGRMDGPRWRVGRA</sequence>
<gene>
    <name evidence="2" type="ORF">Triagg1_7346</name>
</gene>
<dbReference type="GeneID" id="87921976"/>
<evidence type="ECO:0000256" key="1">
    <source>
        <dbReference type="SAM" id="MobiDB-lite"/>
    </source>
</evidence>
<feature type="region of interest" description="Disordered" evidence="1">
    <location>
        <begin position="1"/>
        <end position="37"/>
    </location>
</feature>
<comment type="caution">
    <text evidence="2">The sequence shown here is derived from an EMBL/GenBank/DDBJ whole genome shotgun (WGS) entry which is preliminary data.</text>
</comment>
<proteinExistence type="predicted"/>
<evidence type="ECO:0000313" key="2">
    <source>
        <dbReference type="EMBL" id="KAK4068407.1"/>
    </source>
</evidence>
<dbReference type="RefSeq" id="XP_062753664.1">
    <property type="nucleotide sequence ID" value="XM_062902071.1"/>
</dbReference>
<name>A0AAE1M0X8_9HYPO</name>
<organism evidence="2 3">
    <name type="scientific">Trichoderma aggressivum f. europaeum</name>
    <dbReference type="NCBI Taxonomy" id="173218"/>
    <lineage>
        <taxon>Eukaryota</taxon>
        <taxon>Fungi</taxon>
        <taxon>Dikarya</taxon>
        <taxon>Ascomycota</taxon>
        <taxon>Pezizomycotina</taxon>
        <taxon>Sordariomycetes</taxon>
        <taxon>Hypocreomycetidae</taxon>
        <taxon>Hypocreales</taxon>
        <taxon>Hypocreaceae</taxon>
        <taxon>Trichoderma</taxon>
    </lineage>
</organism>
<protein>
    <submittedName>
        <fullName evidence="2">Uncharacterized protein</fullName>
    </submittedName>
</protein>
<dbReference type="AlphaFoldDB" id="A0AAE1M0X8"/>
<evidence type="ECO:0000313" key="3">
    <source>
        <dbReference type="Proteomes" id="UP001273209"/>
    </source>
</evidence>
<keyword evidence="3" id="KW-1185">Reference proteome</keyword>
<reference evidence="2" key="1">
    <citation type="submission" date="2023-11" db="EMBL/GenBank/DDBJ databases">
        <title>The genome sequences of three competitors of mushroom-forming fungi.</title>
        <authorList>
            <person name="Beijen E."/>
            <person name="Ohm R.A."/>
        </authorList>
    </citation>
    <scope>NUCLEOTIDE SEQUENCE</scope>
    <source>
        <strain evidence="2">CBS 100526</strain>
    </source>
</reference>
<dbReference type="Proteomes" id="UP001273209">
    <property type="component" value="Unassembled WGS sequence"/>
</dbReference>
<dbReference type="EMBL" id="JAWRVG010000032">
    <property type="protein sequence ID" value="KAK4068407.1"/>
    <property type="molecule type" value="Genomic_DNA"/>
</dbReference>